<keyword evidence="4 9" id="KW-0808">Transferase</keyword>
<gene>
    <name evidence="9" type="ORF">NIG5292_01769</name>
</gene>
<dbReference type="Gene3D" id="3.90.1480.20">
    <property type="entry name" value="Glycosyl transferase family 29"/>
    <property type="match status" value="1"/>
</dbReference>
<evidence type="ECO:0000256" key="7">
    <source>
        <dbReference type="ARBA" id="ARBA00023136"/>
    </source>
</evidence>
<dbReference type="InterPro" id="IPR038578">
    <property type="entry name" value="GT29-like_sf"/>
</dbReference>
<accession>A0A0U1NLV3</accession>
<evidence type="ECO:0000256" key="4">
    <source>
        <dbReference type="ARBA" id="ARBA00022679"/>
    </source>
</evidence>
<dbReference type="GO" id="GO:0008373">
    <property type="term" value="F:sialyltransferase activity"/>
    <property type="evidence" value="ECO:0007669"/>
    <property type="project" value="InterPro"/>
</dbReference>
<organism evidence="9 10">
    <name type="scientific">Nereida ignava</name>
    <dbReference type="NCBI Taxonomy" id="282199"/>
    <lineage>
        <taxon>Bacteria</taxon>
        <taxon>Pseudomonadati</taxon>
        <taxon>Pseudomonadota</taxon>
        <taxon>Alphaproteobacteria</taxon>
        <taxon>Rhodobacterales</taxon>
        <taxon>Roseobacteraceae</taxon>
        <taxon>Nereida</taxon>
    </lineage>
</organism>
<dbReference type="Proteomes" id="UP000048949">
    <property type="component" value="Unassembled WGS sequence"/>
</dbReference>
<evidence type="ECO:0000313" key="9">
    <source>
        <dbReference type="EMBL" id="CRK75715.1"/>
    </source>
</evidence>
<dbReference type="GO" id="GO:0012505">
    <property type="term" value="C:endomembrane system"/>
    <property type="evidence" value="ECO:0007669"/>
    <property type="project" value="UniProtKB-SubCell"/>
</dbReference>
<reference evidence="9 10" key="1">
    <citation type="submission" date="2015-04" db="EMBL/GenBank/DDBJ databases">
        <authorList>
            <person name="Syromyatnikov M.Y."/>
            <person name="Popov V.N."/>
        </authorList>
    </citation>
    <scope>NUCLEOTIDE SEQUENCE [LARGE SCALE GENOMIC DNA]</scope>
    <source>
        <strain evidence="9 10">CECT 5292</strain>
    </source>
</reference>
<evidence type="ECO:0000256" key="5">
    <source>
        <dbReference type="ARBA" id="ARBA00022692"/>
    </source>
</evidence>
<evidence type="ECO:0000313" key="10">
    <source>
        <dbReference type="Proteomes" id="UP000048949"/>
    </source>
</evidence>
<evidence type="ECO:0000256" key="8">
    <source>
        <dbReference type="ARBA" id="ARBA00023180"/>
    </source>
</evidence>
<proteinExistence type="predicted"/>
<keyword evidence="7" id="KW-0472">Membrane</keyword>
<protein>
    <submittedName>
        <fullName evidence="9">Glycosyltransferase family 29 (Sialyltransferase)</fullName>
    </submittedName>
</protein>
<evidence type="ECO:0000256" key="3">
    <source>
        <dbReference type="ARBA" id="ARBA00022676"/>
    </source>
</evidence>
<dbReference type="EMBL" id="CVQV01000009">
    <property type="protein sequence ID" value="CRK75715.1"/>
    <property type="molecule type" value="Genomic_DNA"/>
</dbReference>
<keyword evidence="3 9" id="KW-0328">Glycosyltransferase</keyword>
<keyword evidence="10" id="KW-1185">Reference proteome</keyword>
<dbReference type="InterPro" id="IPR001675">
    <property type="entry name" value="Glyco_trans_29"/>
</dbReference>
<dbReference type="Pfam" id="PF00777">
    <property type="entry name" value="Glyco_transf_29"/>
    <property type="match status" value="1"/>
</dbReference>
<name>A0A0U1NLV3_9RHOB</name>
<keyword evidence="8" id="KW-0325">Glycoprotein</keyword>
<keyword evidence="6" id="KW-1133">Transmembrane helix</keyword>
<evidence type="ECO:0000256" key="2">
    <source>
        <dbReference type="ARBA" id="ARBA00004308"/>
    </source>
</evidence>
<comment type="subcellular location">
    <subcellularLocation>
        <location evidence="2">Endomembrane system</location>
    </subcellularLocation>
    <subcellularLocation>
        <location evidence="1">Membrane</location>
        <topology evidence="1">Single-pass membrane protein</topology>
    </subcellularLocation>
</comment>
<keyword evidence="5" id="KW-0812">Transmembrane</keyword>
<sequence length="205" mass="23363">MRQLKFYIDRWMSSEAALAEHSVALDALAADVSGKTIALVGNARSLLQAKHGKRIDEADIVIRINSAPTSNPESHGCRTDWHALAIRNSRELKRRVTPKRVLWMSHKRRRLDWGTAAAEGFYLFPLKDFHSLSRELGARPSTGVLLVDLLRRLPADRIELFGFDFFASLSMTGSRTSAQVPHDFEAERIWVEHLMENDRRFNLVV</sequence>
<dbReference type="STRING" id="282199.GCA_001049735_01768"/>
<evidence type="ECO:0000256" key="1">
    <source>
        <dbReference type="ARBA" id="ARBA00004167"/>
    </source>
</evidence>
<evidence type="ECO:0000256" key="6">
    <source>
        <dbReference type="ARBA" id="ARBA00022989"/>
    </source>
</evidence>
<dbReference type="GO" id="GO:0016020">
    <property type="term" value="C:membrane"/>
    <property type="evidence" value="ECO:0007669"/>
    <property type="project" value="UniProtKB-SubCell"/>
</dbReference>
<dbReference type="AlphaFoldDB" id="A0A0U1NLV3"/>